<dbReference type="Proteomes" id="UP001392437">
    <property type="component" value="Unassembled WGS sequence"/>
</dbReference>
<feature type="compositionally biased region" description="Low complexity" evidence="1">
    <location>
        <begin position="56"/>
        <end position="67"/>
    </location>
</feature>
<evidence type="ECO:0000313" key="2">
    <source>
        <dbReference type="EMBL" id="KAK8132136.1"/>
    </source>
</evidence>
<comment type="caution">
    <text evidence="2">The sequence shown here is derived from an EMBL/GenBank/DDBJ whole genome shotgun (WGS) entry which is preliminary data.</text>
</comment>
<keyword evidence="3" id="KW-1185">Reference proteome</keyword>
<evidence type="ECO:0000256" key="1">
    <source>
        <dbReference type="SAM" id="MobiDB-lite"/>
    </source>
</evidence>
<feature type="region of interest" description="Disordered" evidence="1">
    <location>
        <begin position="1"/>
        <end position="75"/>
    </location>
</feature>
<accession>A0AAW0RBI2</accession>
<dbReference type="EMBL" id="JAQQWP010000001">
    <property type="protein sequence ID" value="KAK8132136.1"/>
    <property type="molecule type" value="Genomic_DNA"/>
</dbReference>
<dbReference type="AlphaFoldDB" id="A0AAW0RBI2"/>
<evidence type="ECO:0000313" key="3">
    <source>
        <dbReference type="Proteomes" id="UP001392437"/>
    </source>
</evidence>
<protein>
    <submittedName>
        <fullName evidence="2">Uncharacterized protein</fullName>
    </submittedName>
</protein>
<sequence length="107" mass="11113">MMDLPFLGVMGARGSRAGPIDEGFIPRRDEDSASDSTWSGWFSERGGVEDGSSKISSSDAAAGVAASSDREEGVGALDWEEGEARRNAAHGCCCSGRSSPTLETPEA</sequence>
<gene>
    <name evidence="2" type="ORF">PG999_000309</name>
</gene>
<proteinExistence type="predicted"/>
<organism evidence="2 3">
    <name type="scientific">Apiospora kogelbergensis</name>
    <dbReference type="NCBI Taxonomy" id="1337665"/>
    <lineage>
        <taxon>Eukaryota</taxon>
        <taxon>Fungi</taxon>
        <taxon>Dikarya</taxon>
        <taxon>Ascomycota</taxon>
        <taxon>Pezizomycotina</taxon>
        <taxon>Sordariomycetes</taxon>
        <taxon>Xylariomycetidae</taxon>
        <taxon>Amphisphaeriales</taxon>
        <taxon>Apiosporaceae</taxon>
        <taxon>Apiospora</taxon>
    </lineage>
</organism>
<reference evidence="2 3" key="1">
    <citation type="submission" date="2023-01" db="EMBL/GenBank/DDBJ databases">
        <title>Analysis of 21 Apiospora genomes using comparative genomics revels a genus with tremendous synthesis potential of carbohydrate active enzymes and secondary metabolites.</title>
        <authorList>
            <person name="Sorensen T."/>
        </authorList>
    </citation>
    <scope>NUCLEOTIDE SEQUENCE [LARGE SCALE GENOMIC DNA]</scope>
    <source>
        <strain evidence="2 3">CBS 117206</strain>
    </source>
</reference>
<name>A0AAW0RBI2_9PEZI</name>